<reference evidence="9 10" key="1">
    <citation type="journal article" date="2019" name="Nat. Ecol. Evol.">
        <title>Megaphylogeny resolves global patterns of mushroom evolution.</title>
        <authorList>
            <person name="Varga T."/>
            <person name="Krizsan K."/>
            <person name="Foldi C."/>
            <person name="Dima B."/>
            <person name="Sanchez-Garcia M."/>
            <person name="Sanchez-Ramirez S."/>
            <person name="Szollosi G.J."/>
            <person name="Szarkandi J.G."/>
            <person name="Papp V."/>
            <person name="Albert L."/>
            <person name="Andreopoulos W."/>
            <person name="Angelini C."/>
            <person name="Antonin V."/>
            <person name="Barry K.W."/>
            <person name="Bougher N.L."/>
            <person name="Buchanan P."/>
            <person name="Buyck B."/>
            <person name="Bense V."/>
            <person name="Catcheside P."/>
            <person name="Chovatia M."/>
            <person name="Cooper J."/>
            <person name="Damon W."/>
            <person name="Desjardin D."/>
            <person name="Finy P."/>
            <person name="Geml J."/>
            <person name="Haridas S."/>
            <person name="Hughes K."/>
            <person name="Justo A."/>
            <person name="Karasinski D."/>
            <person name="Kautmanova I."/>
            <person name="Kiss B."/>
            <person name="Kocsube S."/>
            <person name="Kotiranta H."/>
            <person name="LaButti K.M."/>
            <person name="Lechner B.E."/>
            <person name="Liimatainen K."/>
            <person name="Lipzen A."/>
            <person name="Lukacs Z."/>
            <person name="Mihaltcheva S."/>
            <person name="Morgado L.N."/>
            <person name="Niskanen T."/>
            <person name="Noordeloos M.E."/>
            <person name="Ohm R.A."/>
            <person name="Ortiz-Santana B."/>
            <person name="Ovrebo C."/>
            <person name="Racz N."/>
            <person name="Riley R."/>
            <person name="Savchenko A."/>
            <person name="Shiryaev A."/>
            <person name="Soop K."/>
            <person name="Spirin V."/>
            <person name="Szebenyi C."/>
            <person name="Tomsovsky M."/>
            <person name="Tulloss R.E."/>
            <person name="Uehling J."/>
            <person name="Grigoriev I.V."/>
            <person name="Vagvolgyi C."/>
            <person name="Papp T."/>
            <person name="Martin F.M."/>
            <person name="Miettinen O."/>
            <person name="Hibbett D.S."/>
            <person name="Nagy L.G."/>
        </authorList>
    </citation>
    <scope>NUCLEOTIDE SEQUENCE [LARGE SCALE GENOMIC DNA]</scope>
    <source>
        <strain evidence="9 10">OMC1185</strain>
    </source>
</reference>
<feature type="region of interest" description="Disordered" evidence="8">
    <location>
        <begin position="304"/>
        <end position="331"/>
    </location>
</feature>
<comment type="subcellular location">
    <subcellularLocation>
        <location evidence="1">Nucleus</location>
    </subcellularLocation>
</comment>
<evidence type="ECO:0000256" key="3">
    <source>
        <dbReference type="ARBA" id="ARBA00022763"/>
    </source>
</evidence>
<evidence type="ECO:0000256" key="8">
    <source>
        <dbReference type="SAM" id="MobiDB-lite"/>
    </source>
</evidence>
<evidence type="ECO:0000256" key="2">
    <source>
        <dbReference type="ARBA" id="ARBA00006661"/>
    </source>
</evidence>
<keyword evidence="6" id="KW-0539">Nucleus</keyword>
<evidence type="ECO:0000313" key="9">
    <source>
        <dbReference type="EMBL" id="TFK55914.1"/>
    </source>
</evidence>
<dbReference type="Pfam" id="PF09494">
    <property type="entry name" value="Slx4"/>
    <property type="match status" value="1"/>
</dbReference>
<evidence type="ECO:0000256" key="4">
    <source>
        <dbReference type="ARBA" id="ARBA00023172"/>
    </source>
</evidence>
<feature type="compositionally biased region" description="Acidic residues" evidence="8">
    <location>
        <begin position="11"/>
        <end position="22"/>
    </location>
</feature>
<feature type="compositionally biased region" description="Polar residues" evidence="8">
    <location>
        <begin position="142"/>
        <end position="152"/>
    </location>
</feature>
<evidence type="ECO:0000256" key="6">
    <source>
        <dbReference type="ARBA" id="ARBA00023242"/>
    </source>
</evidence>
<evidence type="ECO:0000256" key="5">
    <source>
        <dbReference type="ARBA" id="ARBA00023204"/>
    </source>
</evidence>
<organism evidence="9 10">
    <name type="scientific">Heliocybe sulcata</name>
    <dbReference type="NCBI Taxonomy" id="5364"/>
    <lineage>
        <taxon>Eukaryota</taxon>
        <taxon>Fungi</taxon>
        <taxon>Dikarya</taxon>
        <taxon>Basidiomycota</taxon>
        <taxon>Agaricomycotina</taxon>
        <taxon>Agaricomycetes</taxon>
        <taxon>Gloeophyllales</taxon>
        <taxon>Gloeophyllaceae</taxon>
        <taxon>Heliocybe</taxon>
    </lineage>
</organism>
<proteinExistence type="inferred from homology"/>
<feature type="compositionally biased region" description="Polar residues" evidence="8">
    <location>
        <begin position="506"/>
        <end position="517"/>
    </location>
</feature>
<feature type="region of interest" description="Disordered" evidence="8">
    <location>
        <begin position="475"/>
        <end position="540"/>
    </location>
</feature>
<feature type="region of interest" description="Disordered" evidence="8">
    <location>
        <begin position="126"/>
        <end position="166"/>
    </location>
</feature>
<name>A0A5C3NDX4_9AGAM</name>
<dbReference type="Proteomes" id="UP000305948">
    <property type="component" value="Unassembled WGS sequence"/>
</dbReference>
<evidence type="ECO:0000313" key="10">
    <source>
        <dbReference type="Proteomes" id="UP000305948"/>
    </source>
</evidence>
<dbReference type="OrthoDB" id="5576441at2759"/>
<keyword evidence="5" id="KW-0234">DNA repair</keyword>
<dbReference type="EMBL" id="ML213504">
    <property type="protein sequence ID" value="TFK55914.1"/>
    <property type="molecule type" value="Genomic_DNA"/>
</dbReference>
<gene>
    <name evidence="9" type="ORF">OE88DRAFT_681265</name>
</gene>
<feature type="compositionally biased region" description="Basic and acidic residues" evidence="8">
    <location>
        <begin position="304"/>
        <end position="322"/>
    </location>
</feature>
<feature type="compositionally biased region" description="Basic and acidic residues" evidence="8">
    <location>
        <begin position="23"/>
        <end position="35"/>
    </location>
</feature>
<feature type="region of interest" description="Disordered" evidence="8">
    <location>
        <begin position="1"/>
        <end position="51"/>
    </location>
</feature>
<evidence type="ECO:0000256" key="7">
    <source>
        <dbReference type="ARBA" id="ARBA00029496"/>
    </source>
</evidence>
<keyword evidence="3" id="KW-0227">DNA damage</keyword>
<dbReference type="AlphaFoldDB" id="A0A5C3NDX4"/>
<dbReference type="GO" id="GO:0006281">
    <property type="term" value="P:DNA repair"/>
    <property type="evidence" value="ECO:0007669"/>
    <property type="project" value="UniProtKB-KW"/>
</dbReference>
<dbReference type="GO" id="GO:0033557">
    <property type="term" value="C:Slx1-Slx4 complex"/>
    <property type="evidence" value="ECO:0007669"/>
    <property type="project" value="InterPro"/>
</dbReference>
<evidence type="ECO:0000256" key="1">
    <source>
        <dbReference type="ARBA" id="ARBA00004123"/>
    </source>
</evidence>
<dbReference type="GO" id="GO:0006310">
    <property type="term" value="P:DNA recombination"/>
    <property type="evidence" value="ECO:0007669"/>
    <property type="project" value="UniProtKB-KW"/>
</dbReference>
<dbReference type="GO" id="GO:0006260">
    <property type="term" value="P:DNA replication"/>
    <property type="evidence" value="ECO:0007669"/>
    <property type="project" value="InterPro"/>
</dbReference>
<dbReference type="STRING" id="5364.A0A5C3NDX4"/>
<comment type="similarity">
    <text evidence="2">Belongs to the SLX4 family.</text>
</comment>
<accession>A0A5C3NDX4</accession>
<keyword evidence="4" id="KW-0233">DNA recombination</keyword>
<dbReference type="InterPro" id="IPR018574">
    <property type="entry name" value="Structure-sp_endonuc_su_Slx4"/>
</dbReference>
<protein>
    <recommendedName>
        <fullName evidence="7">Structure-specific endonuclease subunit SLX4</fullName>
    </recommendedName>
</protein>
<keyword evidence="10" id="KW-1185">Reference proteome</keyword>
<sequence>MRPRTVRAADTDAETDIVDDSEPERAETRRKEKENRRVKRQMKGQDTFTKNSNKSIITAAVQLLGRPLHIAAASEVPSISSISLRGPMQLNDVIDDAISSSALSVHIAGSRAVSSVSSFVESEVSLPGPAALSPGTPRPPTQEAQLISQQPRSPGAVSVPSDDEEDIEAADRLSLGRFAHINSSKAVRPMKLAPMISRSMPEGSSGSGTKQNRTKPAHRFVSDFSDAEVAKVTKCVSCDLEWTTRKTSLQKMLHIQTCAKKSGLTDETVKVLVRRQIGKASDEGPGESGASAAADERAETYLEDVLGREAPKRKGRRPEVQRTVKSATDSRNAIMDKARLLLGPSAIGISDGQGASSLPATQSFGPSKFRDTVRDGLAERSASPSSYNTTNEEAPYAVKMRPPAAVVTTSFGSVNEHVPLTPSRANHRRQFDHVSPDLVEAIDLSNMSDDGASFYGMNNDNIMWQDDGALLHFDPSSTLNADEPSKKRRKAKTTSPKETVKKVTECETSSSGSVQSGTPKSTRKRKSKATTGQEDDVKEDKFKEAMRNAIMQDKTLHLRILRYEPIHYDVFVQLAVDQGFPLRGLNPKLMSCLDDLAIIYHGAGPDRNQKKRRRRKKSKGI</sequence>